<evidence type="ECO:0000256" key="2">
    <source>
        <dbReference type="ARBA" id="ARBA00022980"/>
    </source>
</evidence>
<dbReference type="InterPro" id="IPR000182">
    <property type="entry name" value="GNAT_dom"/>
</dbReference>
<reference evidence="6" key="1">
    <citation type="journal article" date="2023" name="Access Microbiol">
        <title>De-novo genome assembly for Akanthomyces muscarius, a biocontrol agent of insect agricultural pests.</title>
        <authorList>
            <person name="Erdos Z."/>
            <person name="Studholme D.J."/>
            <person name="Raymond B."/>
            <person name="Sharma M."/>
        </authorList>
    </citation>
    <scope>NUCLEOTIDE SEQUENCE</scope>
    <source>
        <strain evidence="6">Ve6</strain>
    </source>
</reference>
<keyword evidence="2" id="KW-0689">Ribosomal protein</keyword>
<feature type="domain" description="N-acetyltransferase" evidence="5">
    <location>
        <begin position="578"/>
        <end position="725"/>
    </location>
</feature>
<protein>
    <recommendedName>
        <fullName evidence="5">N-acetyltransferase domain-containing protein</fullName>
    </recommendedName>
</protein>
<dbReference type="InterPro" id="IPR005706">
    <property type="entry name" value="Ribosomal_uS2_bac/mit/plastid"/>
</dbReference>
<feature type="compositionally biased region" description="Pro residues" evidence="4">
    <location>
        <begin position="912"/>
        <end position="922"/>
    </location>
</feature>
<dbReference type="InterPro" id="IPR016181">
    <property type="entry name" value="Acyl_CoA_acyltransferase"/>
</dbReference>
<evidence type="ECO:0000313" key="7">
    <source>
        <dbReference type="Proteomes" id="UP001144673"/>
    </source>
</evidence>
<feature type="compositionally biased region" description="Basic and acidic residues" evidence="4">
    <location>
        <begin position="78"/>
        <end position="99"/>
    </location>
</feature>
<feature type="region of interest" description="Disordered" evidence="4">
    <location>
        <begin position="1010"/>
        <end position="1048"/>
    </location>
</feature>
<dbReference type="PRINTS" id="PR00395">
    <property type="entry name" value="RIBOSOMALS2"/>
</dbReference>
<dbReference type="Pfam" id="PF00318">
    <property type="entry name" value="Ribosomal_S2"/>
    <property type="match status" value="1"/>
</dbReference>
<dbReference type="GeneID" id="80892821"/>
<dbReference type="Gene3D" id="3.40.50.10490">
    <property type="entry name" value="Glucose-6-phosphate isomerase like protein, domain 1"/>
    <property type="match status" value="1"/>
</dbReference>
<dbReference type="GO" id="GO:0003735">
    <property type="term" value="F:structural constituent of ribosome"/>
    <property type="evidence" value="ECO:0007669"/>
    <property type="project" value="InterPro"/>
</dbReference>
<dbReference type="PROSITE" id="PS51186">
    <property type="entry name" value="GNAT"/>
    <property type="match status" value="1"/>
</dbReference>
<dbReference type="Gene3D" id="1.10.340.70">
    <property type="match status" value="1"/>
</dbReference>
<name>A0A9W8QP91_AKAMU</name>
<dbReference type="PANTHER" id="PTHR43138">
    <property type="entry name" value="ACETYLTRANSFERASE, GNAT FAMILY"/>
    <property type="match status" value="1"/>
</dbReference>
<feature type="region of interest" description="Disordered" evidence="4">
    <location>
        <begin position="875"/>
        <end position="934"/>
    </location>
</feature>
<comment type="caution">
    <text evidence="6">The sequence shown here is derived from an EMBL/GenBank/DDBJ whole genome shotgun (WGS) entry which is preliminary data.</text>
</comment>
<dbReference type="Pfam" id="PF09337">
    <property type="entry name" value="zf-H2C2"/>
    <property type="match status" value="1"/>
</dbReference>
<dbReference type="SUPFAM" id="SSF52313">
    <property type="entry name" value="Ribosomal protein S2"/>
    <property type="match status" value="1"/>
</dbReference>
<dbReference type="CDD" id="cd01425">
    <property type="entry name" value="RPS2"/>
    <property type="match status" value="1"/>
</dbReference>
<evidence type="ECO:0000256" key="3">
    <source>
        <dbReference type="ARBA" id="ARBA00023274"/>
    </source>
</evidence>
<keyword evidence="7" id="KW-1185">Reference proteome</keyword>
<feature type="compositionally biased region" description="Acidic residues" evidence="4">
    <location>
        <begin position="1143"/>
        <end position="1152"/>
    </location>
</feature>
<dbReference type="HAMAP" id="MF_00291_B">
    <property type="entry name" value="Ribosomal_uS2_B"/>
    <property type="match status" value="1"/>
</dbReference>
<dbReference type="GO" id="GO:0006412">
    <property type="term" value="P:translation"/>
    <property type="evidence" value="ECO:0007669"/>
    <property type="project" value="InterPro"/>
</dbReference>
<dbReference type="InterPro" id="IPR001865">
    <property type="entry name" value="Ribosomal_uS2"/>
</dbReference>
<dbReference type="PANTHER" id="PTHR43138:SF2">
    <property type="entry name" value="PROTEIN SPT10"/>
    <property type="match status" value="1"/>
</dbReference>
<comment type="similarity">
    <text evidence="1">Belongs to the universal ribosomal protein uS2 family.</text>
</comment>
<evidence type="ECO:0000313" key="6">
    <source>
        <dbReference type="EMBL" id="KAJ4163969.1"/>
    </source>
</evidence>
<dbReference type="GO" id="GO:0005634">
    <property type="term" value="C:nucleus"/>
    <property type="evidence" value="ECO:0007669"/>
    <property type="project" value="TreeGrafter"/>
</dbReference>
<proteinExistence type="inferred from homology"/>
<feature type="compositionally biased region" description="Gly residues" evidence="4">
    <location>
        <begin position="1125"/>
        <end position="1140"/>
    </location>
</feature>
<sequence length="1160" mass="126130">MIIRNAAVRHGRRQLAAPVARSVLLRHLTTASTPTATPTTHAWPEAQAEQPAPPKLFSASKKKQRRDNASISLSTNTGHEHYGTKWTRSHEIGGRELSPKKQYAEFERVQRSTRSVGTRVERRYVPSELIANPPTPEDVSLELLMASQTHMGHNTSLWNPANARYIYGARQGIHIISLEATAAHLRRAARVVEDVSYRGGLVLFVGNRPGQMEIVTRAAELAGACHLYTKWIPGSITNRDVILRNKGMKVVDGKDKELDDFDGFKNTARPLVPDLVVCLNPMENYTLLYECGLASVPTIGVIDTNANPTWVSYTIPANDDSLRSTAVIGGVLGRAGQRGQERRLAEAKNGNVTWQTPPPLETQMQRDIKTAVQQRKEVMGRMQANLVGFNEEELQILQTEYDGAAKSVSEADMVNMMAETSVEEAAEAHAPVVDLAAKAGEIAASLDTAKTHASTLQSDIADIRNPVYWYWHKKLYTPKQHYIKKRTQSVQAHAAAMPAVVDDPASPTIYRVSGQAPFPDPGAPLPETIVPRRVTLRDRQTVATILPIVSARHQVPSSLITYLCGQINREIDGGDTYPMMEPFTPAGFAAYWFQNFGAVMLLGDFASADDVPDSHDWARDCLGSFYIKPNYPGRSSHVCNGGLLVTDASRNRGVGRLMGESYIDWAPRLGYTYSVFNLVYETNVASCKIWDALGFKRIGRVKGCGNLKSHPDRLVDAIIYGRDLPPPRVSGDGDDDGGDDLLVVSEERFDKIRYYLKFGRYPNGADRAEKSRLRSAATHYKLLEDGDTLMLKDKLVVSDPARQYEIARETHSSHHGGINKTTAIIAEKYHWSRIKETVSDVIRLCKECKELAKAPNTNGNGAAAAATTAAAGQTAVGRATASKPTTPVAGVKRSRSPSPEKNGTSPSTMPRPLSPPRSAPPEAPHHRPLSADTITHVDNDRVLGLRTHHTNSTLLPGALSSSSSLSTAVHPLLHSSNVSPGPYANPSDISVVRPSQTTLAAATAGFLQQHSSHAHNGGGGGGSSSPDQDDDVYQPIDPQIMNHDDGIHAFDGYHAHSDFQALLHATEDDDGGVAERERRAAVDRDLEMLIEHHDDDDDDDDDEAAVLAAKTEKKSRSGSSAENEGSGGTAEGAAAGGGGQADADMDDLDDSVLQDPRDWT</sequence>
<feature type="compositionally biased region" description="Polar residues" evidence="4">
    <location>
        <begin position="896"/>
        <end position="908"/>
    </location>
</feature>
<dbReference type="Proteomes" id="UP001144673">
    <property type="component" value="Chromosome 1"/>
</dbReference>
<dbReference type="PROSITE" id="PS00962">
    <property type="entry name" value="RIBOSOMAL_S2_1"/>
    <property type="match status" value="1"/>
</dbReference>
<keyword evidence="3" id="KW-0687">Ribonucleoprotein</keyword>
<evidence type="ECO:0000259" key="5">
    <source>
        <dbReference type="PROSITE" id="PS51186"/>
    </source>
</evidence>
<evidence type="ECO:0000256" key="1">
    <source>
        <dbReference type="ARBA" id="ARBA00006242"/>
    </source>
</evidence>
<evidence type="ECO:0000256" key="4">
    <source>
        <dbReference type="SAM" id="MobiDB-lite"/>
    </source>
</evidence>
<dbReference type="GO" id="GO:0015935">
    <property type="term" value="C:small ribosomal subunit"/>
    <property type="evidence" value="ECO:0007669"/>
    <property type="project" value="InterPro"/>
</dbReference>
<gene>
    <name evidence="6" type="ORF">LMH87_005662</name>
</gene>
<organism evidence="6 7">
    <name type="scientific">Akanthomyces muscarius</name>
    <name type="common">Entomopathogenic fungus</name>
    <name type="synonym">Lecanicillium muscarium</name>
    <dbReference type="NCBI Taxonomy" id="2231603"/>
    <lineage>
        <taxon>Eukaryota</taxon>
        <taxon>Fungi</taxon>
        <taxon>Dikarya</taxon>
        <taxon>Ascomycota</taxon>
        <taxon>Pezizomycotina</taxon>
        <taxon>Sordariomycetes</taxon>
        <taxon>Hypocreomycetidae</taxon>
        <taxon>Hypocreales</taxon>
        <taxon>Cordycipitaceae</taxon>
        <taxon>Akanthomyces</taxon>
    </lineage>
</organism>
<dbReference type="GO" id="GO:0016747">
    <property type="term" value="F:acyltransferase activity, transferring groups other than amino-acyl groups"/>
    <property type="evidence" value="ECO:0007669"/>
    <property type="project" value="InterPro"/>
</dbReference>
<feature type="region of interest" description="Disordered" evidence="4">
    <location>
        <begin position="30"/>
        <end position="99"/>
    </location>
</feature>
<feature type="compositionally biased region" description="Low complexity" evidence="4">
    <location>
        <begin position="30"/>
        <end position="50"/>
    </location>
</feature>
<dbReference type="InterPro" id="IPR015416">
    <property type="entry name" value="Znf_H2C2_histone_UAS-bd"/>
</dbReference>
<dbReference type="RefSeq" id="XP_056058884.1">
    <property type="nucleotide sequence ID" value="XM_056203422.1"/>
</dbReference>
<dbReference type="InterPro" id="IPR052742">
    <property type="entry name" value="Mito_N-acetyltransferase"/>
</dbReference>
<dbReference type="InterPro" id="IPR018130">
    <property type="entry name" value="Ribosomal_uS2_CS"/>
</dbReference>
<dbReference type="InterPro" id="IPR023591">
    <property type="entry name" value="Ribosomal_uS2_flav_dom_sf"/>
</dbReference>
<dbReference type="KEGG" id="amus:LMH87_005662"/>
<dbReference type="EMBL" id="JAJHUN010000001">
    <property type="protein sequence ID" value="KAJ4163969.1"/>
    <property type="molecule type" value="Genomic_DNA"/>
</dbReference>
<dbReference type="Gene3D" id="3.40.630.30">
    <property type="match status" value="1"/>
</dbReference>
<dbReference type="AlphaFoldDB" id="A0A9W8QP91"/>
<accession>A0A9W8QP91</accession>
<feature type="region of interest" description="Disordered" evidence="4">
    <location>
        <begin position="1091"/>
        <end position="1160"/>
    </location>
</feature>
<dbReference type="SUPFAM" id="SSF55729">
    <property type="entry name" value="Acyl-CoA N-acyltransferases (Nat)"/>
    <property type="match status" value="1"/>
</dbReference>
<feature type="compositionally biased region" description="Acidic residues" evidence="4">
    <location>
        <begin position="1094"/>
        <end position="1104"/>
    </location>
</feature>